<accession>A0ABX8B115</accession>
<keyword evidence="1" id="KW-0812">Transmembrane</keyword>
<protein>
    <recommendedName>
        <fullName evidence="4">Rod shape-determining protein MreD</fullName>
    </recommendedName>
</protein>
<feature type="transmembrane region" description="Helical" evidence="1">
    <location>
        <begin position="126"/>
        <end position="147"/>
    </location>
</feature>
<evidence type="ECO:0008006" key="4">
    <source>
        <dbReference type="Google" id="ProtNLM"/>
    </source>
</evidence>
<dbReference type="Proteomes" id="UP000677668">
    <property type="component" value="Chromosome 1"/>
</dbReference>
<keyword evidence="1" id="KW-1133">Transmembrane helix</keyword>
<name>A0ABX8B115_9BACT</name>
<dbReference type="RefSeq" id="WP_211421661.1">
    <property type="nucleotide sequence ID" value="NZ_CP072642.1"/>
</dbReference>
<feature type="transmembrane region" description="Helical" evidence="1">
    <location>
        <begin position="48"/>
        <end position="70"/>
    </location>
</feature>
<keyword evidence="3" id="KW-1185">Reference proteome</keyword>
<dbReference type="EMBL" id="CP072642">
    <property type="protein sequence ID" value="QUV93266.1"/>
    <property type="molecule type" value="Genomic_DNA"/>
</dbReference>
<evidence type="ECO:0000313" key="2">
    <source>
        <dbReference type="EMBL" id="QUV93266.1"/>
    </source>
</evidence>
<reference evidence="2 3" key="1">
    <citation type="submission" date="2021-03" db="EMBL/GenBank/DDBJ databases">
        <title>Genomic and phenotypic characterization of Chloracidobacterium isolates provides evidence for multiple species.</title>
        <authorList>
            <person name="Saini M.K."/>
            <person name="Costas A.M.G."/>
            <person name="Tank M."/>
            <person name="Bryant D.A."/>
        </authorList>
    </citation>
    <scope>NUCLEOTIDE SEQUENCE [LARGE SCALE GENOMIC DNA]</scope>
    <source>
        <strain evidence="2 3">N</strain>
    </source>
</reference>
<keyword evidence="1" id="KW-0472">Membrane</keyword>
<evidence type="ECO:0000313" key="3">
    <source>
        <dbReference type="Proteomes" id="UP000677668"/>
    </source>
</evidence>
<feature type="transmembrane region" description="Helical" evidence="1">
    <location>
        <begin position="90"/>
        <end position="114"/>
    </location>
</feature>
<feature type="transmembrane region" description="Helical" evidence="1">
    <location>
        <begin position="159"/>
        <end position="178"/>
    </location>
</feature>
<organism evidence="2 3">
    <name type="scientific">Chloracidobacterium sp. N</name>
    <dbReference type="NCBI Taxonomy" id="2821540"/>
    <lineage>
        <taxon>Bacteria</taxon>
        <taxon>Pseudomonadati</taxon>
        <taxon>Acidobacteriota</taxon>
        <taxon>Terriglobia</taxon>
        <taxon>Terriglobales</taxon>
        <taxon>Acidobacteriaceae</taxon>
        <taxon>Chloracidobacterium</taxon>
        <taxon>Chloracidobacterium aggregatum</taxon>
    </lineage>
</organism>
<sequence>MLSPYVMRQSLPQRRASTNLIVLELGPTARVTVALLLMVALQTTLVRLPYFGFVFEHVDFILILTVFVGVQPRALRAALVGMTGGLLQDLVWGVLYGASGFTKMLIGYALAVVSVKFSLDSKVTRLLVLPLCSVVNTGLFAFFLYFFSMLPPGTTFRDVVRVGMFALLGNGLAGLALFPLGDRWLGKWIAVRSTDEPLAPRAF</sequence>
<evidence type="ECO:0000256" key="1">
    <source>
        <dbReference type="SAM" id="Phobius"/>
    </source>
</evidence>
<gene>
    <name evidence="2" type="ORF">J8C05_07750</name>
</gene>
<feature type="transmembrane region" description="Helical" evidence="1">
    <location>
        <begin position="20"/>
        <end position="41"/>
    </location>
</feature>
<proteinExistence type="predicted"/>